<sequence>MDSEEWEFLSNEEFFDYPMLRESEESIPEVKNSEEEFVGDNGRIEFELPAEAAAGQEAPPYQAFFGGPRTDELADMTMEVSPMAAPFGSVDPPAEDGEGAGKCEGAPDREQEVGISSPEIVQKGIPEGFGLRVWRWRMTAVGALSSVGFAAATVGVFLLSGHHRIKHRQRNPGIQIQIRHDDKGISEIMTSAMEIKGFPASRALLSFGGRYEASPCG</sequence>
<name>A0A7I8L261_SPIIN</name>
<dbReference type="OrthoDB" id="766965at2759"/>
<evidence type="ECO:0000313" key="4">
    <source>
        <dbReference type="EMBL" id="CAA7404133.1"/>
    </source>
</evidence>
<accession>A0A7I8L261</accession>
<feature type="compositionally biased region" description="Basic and acidic residues" evidence="1">
    <location>
        <begin position="99"/>
        <end position="112"/>
    </location>
</feature>
<protein>
    <recommendedName>
        <fullName evidence="3">DUF6821 domain-containing protein</fullName>
    </recommendedName>
</protein>
<organism evidence="4 5">
    <name type="scientific">Spirodela intermedia</name>
    <name type="common">Intermediate duckweed</name>
    <dbReference type="NCBI Taxonomy" id="51605"/>
    <lineage>
        <taxon>Eukaryota</taxon>
        <taxon>Viridiplantae</taxon>
        <taxon>Streptophyta</taxon>
        <taxon>Embryophyta</taxon>
        <taxon>Tracheophyta</taxon>
        <taxon>Spermatophyta</taxon>
        <taxon>Magnoliopsida</taxon>
        <taxon>Liliopsida</taxon>
        <taxon>Araceae</taxon>
        <taxon>Lemnoideae</taxon>
        <taxon>Spirodela</taxon>
    </lineage>
</organism>
<dbReference type="PANTHER" id="PTHR33646">
    <property type="entry name" value="GB|AAF00631.1"/>
    <property type="match status" value="1"/>
</dbReference>
<feature type="transmembrane region" description="Helical" evidence="2">
    <location>
        <begin position="140"/>
        <end position="160"/>
    </location>
</feature>
<proteinExistence type="predicted"/>
<keyword evidence="2" id="KW-0472">Membrane</keyword>
<dbReference type="Pfam" id="PF20705">
    <property type="entry name" value="DUF6821"/>
    <property type="match status" value="1"/>
</dbReference>
<gene>
    <name evidence="4" type="ORF">SI8410_10014811</name>
</gene>
<keyword evidence="2" id="KW-0812">Transmembrane</keyword>
<dbReference type="Proteomes" id="UP000663760">
    <property type="component" value="Chromosome 10"/>
</dbReference>
<dbReference type="InterPro" id="IPR049224">
    <property type="entry name" value="DUF6821"/>
</dbReference>
<keyword evidence="5" id="KW-1185">Reference proteome</keyword>
<evidence type="ECO:0000313" key="5">
    <source>
        <dbReference type="Proteomes" id="UP000663760"/>
    </source>
</evidence>
<dbReference type="InterPro" id="IPR045883">
    <property type="entry name" value="At4g13530-like"/>
</dbReference>
<reference evidence="4" key="1">
    <citation type="submission" date="2020-02" db="EMBL/GenBank/DDBJ databases">
        <authorList>
            <person name="Scholz U."/>
            <person name="Mascher M."/>
            <person name="Fiebig A."/>
        </authorList>
    </citation>
    <scope>NUCLEOTIDE SEQUENCE</scope>
</reference>
<feature type="domain" description="DUF6821" evidence="3">
    <location>
        <begin position="130"/>
        <end position="213"/>
    </location>
</feature>
<evidence type="ECO:0000256" key="2">
    <source>
        <dbReference type="SAM" id="Phobius"/>
    </source>
</evidence>
<dbReference type="PANTHER" id="PTHR33646:SF2">
    <property type="entry name" value="F20H23.8 PROTEIN"/>
    <property type="match status" value="1"/>
</dbReference>
<evidence type="ECO:0000259" key="3">
    <source>
        <dbReference type="Pfam" id="PF20705"/>
    </source>
</evidence>
<feature type="region of interest" description="Disordered" evidence="1">
    <location>
        <begin position="88"/>
        <end position="113"/>
    </location>
</feature>
<keyword evidence="2" id="KW-1133">Transmembrane helix</keyword>
<dbReference type="EMBL" id="LR746273">
    <property type="protein sequence ID" value="CAA7404133.1"/>
    <property type="molecule type" value="Genomic_DNA"/>
</dbReference>
<dbReference type="AlphaFoldDB" id="A0A7I8L261"/>
<evidence type="ECO:0000256" key="1">
    <source>
        <dbReference type="SAM" id="MobiDB-lite"/>
    </source>
</evidence>